<feature type="transmembrane region" description="Helical" evidence="1">
    <location>
        <begin position="903"/>
        <end position="921"/>
    </location>
</feature>
<feature type="transmembrane region" description="Helical" evidence="1">
    <location>
        <begin position="1112"/>
        <end position="1136"/>
    </location>
</feature>
<feature type="transmembrane region" description="Helical" evidence="1">
    <location>
        <begin position="988"/>
        <end position="1009"/>
    </location>
</feature>
<name>A0A9W7FJP1_9STRA</name>
<dbReference type="Pfam" id="PF07699">
    <property type="entry name" value="Ephrin_rec_like"/>
    <property type="match status" value="2"/>
</dbReference>
<feature type="chain" id="PRO_5040837018" description="START domain-containing protein" evidence="2">
    <location>
        <begin position="20"/>
        <end position="1552"/>
    </location>
</feature>
<evidence type="ECO:0000256" key="2">
    <source>
        <dbReference type="SAM" id="SignalP"/>
    </source>
</evidence>
<dbReference type="PANTHER" id="PTHR46967">
    <property type="entry name" value="INSULIN-LIKE GROWTH FACTOR BINDING PROTEIN,N-TERMINAL"/>
    <property type="match status" value="1"/>
</dbReference>
<feature type="transmembrane region" description="Helical" evidence="1">
    <location>
        <begin position="1190"/>
        <end position="1212"/>
    </location>
</feature>
<feature type="signal peptide" evidence="2">
    <location>
        <begin position="1"/>
        <end position="19"/>
    </location>
</feature>
<reference evidence="5" key="1">
    <citation type="journal article" date="2023" name="Commun. Biol.">
        <title>Genome analysis of Parmales, the sister group of diatoms, reveals the evolutionary specialization of diatoms from phago-mixotrophs to photoautotrophs.</title>
        <authorList>
            <person name="Ban H."/>
            <person name="Sato S."/>
            <person name="Yoshikawa S."/>
            <person name="Yamada K."/>
            <person name="Nakamura Y."/>
            <person name="Ichinomiya M."/>
            <person name="Sato N."/>
            <person name="Blanc-Mathieu R."/>
            <person name="Endo H."/>
            <person name="Kuwata A."/>
            <person name="Ogata H."/>
        </authorList>
    </citation>
    <scope>NUCLEOTIDE SEQUENCE [LARGE SCALE GENOMIC DNA]</scope>
    <source>
        <strain evidence="5">NIES 3699</strain>
    </source>
</reference>
<feature type="domain" description="START" evidence="3">
    <location>
        <begin position="1433"/>
        <end position="1515"/>
    </location>
</feature>
<proteinExistence type="predicted"/>
<dbReference type="SUPFAM" id="SSF57184">
    <property type="entry name" value="Growth factor receptor domain"/>
    <property type="match status" value="4"/>
</dbReference>
<keyword evidence="1" id="KW-0812">Transmembrane</keyword>
<dbReference type="SUPFAM" id="SSF55961">
    <property type="entry name" value="Bet v1-like"/>
    <property type="match status" value="1"/>
</dbReference>
<keyword evidence="1" id="KW-0472">Membrane</keyword>
<feature type="transmembrane region" description="Helical" evidence="1">
    <location>
        <begin position="1056"/>
        <end position="1073"/>
    </location>
</feature>
<organism evidence="4 5">
    <name type="scientific">Triparma verrucosa</name>
    <dbReference type="NCBI Taxonomy" id="1606542"/>
    <lineage>
        <taxon>Eukaryota</taxon>
        <taxon>Sar</taxon>
        <taxon>Stramenopiles</taxon>
        <taxon>Ochrophyta</taxon>
        <taxon>Bolidophyceae</taxon>
        <taxon>Parmales</taxon>
        <taxon>Triparmaceae</taxon>
        <taxon>Triparma</taxon>
    </lineage>
</organism>
<dbReference type="GO" id="GO:0008289">
    <property type="term" value="F:lipid binding"/>
    <property type="evidence" value="ECO:0007669"/>
    <property type="project" value="InterPro"/>
</dbReference>
<dbReference type="PANTHER" id="PTHR46967:SF2">
    <property type="entry name" value="SUSHI, VON WILLEBRAND FACTOR TYPE A, EGF AND PENTRAXIN DOMAIN-CONTAINING PROTEIN 1-LIKE"/>
    <property type="match status" value="1"/>
</dbReference>
<dbReference type="SMART" id="SM01411">
    <property type="entry name" value="Ephrin_rec_like"/>
    <property type="match status" value="9"/>
</dbReference>
<dbReference type="Gene3D" id="2.10.50.10">
    <property type="entry name" value="Tumor Necrosis Factor Receptor, subunit A, domain 2"/>
    <property type="match status" value="3"/>
</dbReference>
<keyword evidence="1" id="KW-1133">Transmembrane helix</keyword>
<dbReference type="InterPro" id="IPR002913">
    <property type="entry name" value="START_lipid-bd_dom"/>
</dbReference>
<dbReference type="EMBL" id="BRXX01000462">
    <property type="protein sequence ID" value="GMI13253.1"/>
    <property type="molecule type" value="Genomic_DNA"/>
</dbReference>
<keyword evidence="5" id="KW-1185">Reference proteome</keyword>
<evidence type="ECO:0000259" key="3">
    <source>
        <dbReference type="PROSITE" id="PS50848"/>
    </source>
</evidence>
<comment type="caution">
    <text evidence="4">The sequence shown here is derived from an EMBL/GenBank/DDBJ whole genome shotgun (WGS) entry which is preliminary data.</text>
</comment>
<evidence type="ECO:0000313" key="5">
    <source>
        <dbReference type="Proteomes" id="UP001165160"/>
    </source>
</evidence>
<keyword evidence="2" id="KW-0732">Signal</keyword>
<dbReference type="Gene3D" id="3.30.530.20">
    <property type="match status" value="1"/>
</dbReference>
<feature type="transmembrane region" description="Helical" evidence="1">
    <location>
        <begin position="1232"/>
        <end position="1249"/>
    </location>
</feature>
<accession>A0A9W7FJP1</accession>
<dbReference type="InterPro" id="IPR009030">
    <property type="entry name" value="Growth_fac_rcpt_cys_sf"/>
</dbReference>
<feature type="transmembrane region" description="Helical" evidence="1">
    <location>
        <begin position="1261"/>
        <end position="1282"/>
    </location>
</feature>
<feature type="transmembrane region" description="Helical" evidence="1">
    <location>
        <begin position="1015"/>
        <end position="1035"/>
    </location>
</feature>
<evidence type="ECO:0000313" key="4">
    <source>
        <dbReference type="EMBL" id="GMI13253.1"/>
    </source>
</evidence>
<dbReference type="InterPro" id="IPR023393">
    <property type="entry name" value="START-like_dom_sf"/>
</dbReference>
<protein>
    <recommendedName>
        <fullName evidence="3">START domain-containing protein</fullName>
    </recommendedName>
</protein>
<dbReference type="InterPro" id="IPR011641">
    <property type="entry name" value="Tyr-kin_ephrin_A/B_rcpt-like"/>
</dbReference>
<evidence type="ECO:0000256" key="1">
    <source>
        <dbReference type="SAM" id="Phobius"/>
    </source>
</evidence>
<dbReference type="PROSITE" id="PS50848">
    <property type="entry name" value="START"/>
    <property type="match status" value="1"/>
</dbReference>
<gene>
    <name evidence="4" type="ORF">TrVE_jg12573</name>
</gene>
<dbReference type="Proteomes" id="UP001165160">
    <property type="component" value="Unassembled WGS sequence"/>
</dbReference>
<sequence length="1552" mass="169852">MCILLILIAIAMIRIRASAITDVNAENPTFKMKASTWGASAITDVNAENPTFKMKASKSTDCSQVLTTYEALFDCVSNSSPCHSCHKSKNTAAEGTEITLATGTYTCSKDEDEHCAGDIGTGSDQFMLALDQPFYTIKCEDDTKSGACVLDGKVSSTDNQRALIHICDSSKTSKYVGKATIIRSITFTNGLTNSKLKGGALYLDGNNYGAKVEMDRCKFVTCGTAIHVDDGRNAASTASFYESSFSDNDVDIELPTGSISTATVWSTCAPGTPTGEPKQGDALKTSGNIFGSLYSFEVGSCTSASECPPGQYNANQTIDDSSCELCAPGFYSSGTSEDHCRECEQGKFNTKSGQTGCEPCPEGQYQERTNSTSCDLCGKGKFNVDTGSPSRYDCDNCLSGTYTNSPGSSYCQDCGPGFYSAEMAFLCTPCPPGNFQPDSKATNCEICQPGTFTNVTNSTACMNCALGKYTTVSSSVSCTSCPGGKVGNEDRISCTSCAAGKYSVAGSPTCFDCDKGYAAPEDSNHCNYCDAGKYANADTDNCQICAIGKYSVGGVDECPDCPDGKFNQVKGSDSCTSCEPGYVPYYDEDEKVTVCKACEPGKYAEFKFDECKLCEGNGTYSPDEGAAYCKVAGAGTYPTEDRTATNPCPKNHYSTGANDKCSACESGTYSMTGAAGCFPCGQYQTYDPQSDGCKCFGGFITTDFEECTCDAGLTLEAGDKTDKNSQDKCVACEDGRFKGGPGVFGCDLCDVEVIEGAFFSVGDKVVASSCACGPKKYFDFRNNCEESNRPPTNCNPDKETDNRCEPCPENSACTGNEEEVGLTVKNLPIQPGFWRYVDQTKNMYSTVIMQCDVKEACMPASGQDPAQVCTLGHTGPLCSVCEEGHSKNTLGVCEQCVPQKIAFFFYLGAAVVVAVGLYFILRKIFGGKISNIYNPDHRLPMRAKGAGKAWDSLKTKLKILTSFYQIASGLPRTLALTFPSLYQNFCKVVGIIFNIDAVQIISFNCVVPTNFYTTLLMTTLSPLILAALVATLTFFQLRKMDNDEKRQEVLSSRFSIGLCVAYIIFSSTSTVAFETFQCAKYGTYEGFDDTTYYLIADRSINCESEEHKKYEMFAWCMIFVYPIGITVVYAYQLFVYRALIANERRTKDVEDRDEEDRIKHIIFLWKSYTPQCWWFELFENFRRLSLTGMLVFFEAGSAGQLVTALIITIVSLKVFLVFQPYRKLDENVIAELSQWSIFFTLLAAIMIKLKDALVEAHTQEFGLLILFSNVVGATMVVLGLLYKPFVMSVSALRRKHVHESPVKGLEAKHRQKWTDFFDYFVNVTESDSWESISPDADEDKKDGGGVECVVKEVRCGNGDGSIDQIRLSFVVDAKLEVVKAFLLNEKAEGRACAVDHEVLGGKARPSMDEGDRGENDVDCFYSVGMKLKLPFLTRDFTLWQKLHEDKGKEEVLILMRTARQWELPRGARIRAETQGRVRGVCKMRGFRLRPENGGQRTKVVFVESLDLRGMLPQDLFTRNYLAPLRFKHVLADMKDMLDVGRDSVPNPLGPVV</sequence>